<reference evidence="7" key="1">
    <citation type="submission" date="2025-08" db="UniProtKB">
        <authorList>
            <consortium name="RefSeq"/>
        </authorList>
    </citation>
    <scope>IDENTIFICATION</scope>
    <source>
        <tissue evidence="7">Blood</tissue>
    </source>
</reference>
<dbReference type="CTD" id="389072"/>
<keyword evidence="3" id="KW-0863">Zinc-finger</keyword>
<evidence type="ECO:0000313" key="7">
    <source>
        <dbReference type="RefSeq" id="XP_054827995.1"/>
    </source>
</evidence>
<dbReference type="KEGG" id="emc:129324664"/>
<evidence type="ECO:0000256" key="3">
    <source>
        <dbReference type="ARBA" id="ARBA00022771"/>
    </source>
</evidence>
<protein>
    <submittedName>
        <fullName evidence="7">Pleckstrin homology domain-containing family M member 3</fullName>
    </submittedName>
</protein>
<organism evidence="6 7">
    <name type="scientific">Eublepharis macularius</name>
    <name type="common">Leopard gecko</name>
    <name type="synonym">Cyrtodactylus macularius</name>
    <dbReference type="NCBI Taxonomy" id="481883"/>
    <lineage>
        <taxon>Eukaryota</taxon>
        <taxon>Metazoa</taxon>
        <taxon>Chordata</taxon>
        <taxon>Craniata</taxon>
        <taxon>Vertebrata</taxon>
        <taxon>Euteleostomi</taxon>
        <taxon>Lepidosauria</taxon>
        <taxon>Squamata</taxon>
        <taxon>Bifurcata</taxon>
        <taxon>Gekkota</taxon>
        <taxon>Eublepharidae</taxon>
        <taxon>Eublepharinae</taxon>
        <taxon>Eublepharis</taxon>
    </lineage>
</organism>
<feature type="domain" description="PH" evidence="5">
    <location>
        <begin position="353"/>
        <end position="448"/>
    </location>
</feature>
<keyword evidence="1" id="KW-0479">Metal-binding</keyword>
<dbReference type="GeneID" id="129324664"/>
<keyword evidence="6" id="KW-1185">Reference proteome</keyword>
<evidence type="ECO:0000256" key="4">
    <source>
        <dbReference type="ARBA" id="ARBA00022833"/>
    </source>
</evidence>
<dbReference type="SMART" id="SM00233">
    <property type="entry name" value="PH"/>
    <property type="match status" value="2"/>
</dbReference>
<dbReference type="InterPro" id="IPR001849">
    <property type="entry name" value="PH_domain"/>
</dbReference>
<dbReference type="InterPro" id="IPR011993">
    <property type="entry name" value="PH-like_dom_sf"/>
</dbReference>
<evidence type="ECO:0000256" key="2">
    <source>
        <dbReference type="ARBA" id="ARBA00022737"/>
    </source>
</evidence>
<dbReference type="SMART" id="SM01175">
    <property type="entry name" value="DUF4206"/>
    <property type="match status" value="1"/>
</dbReference>
<dbReference type="PANTHER" id="PTHR12326">
    <property type="entry name" value="PLECKSTRIN HOMOLOGY DOMAIN CONTAINING PROTEIN"/>
    <property type="match status" value="1"/>
</dbReference>
<keyword evidence="4" id="KW-0862">Zinc</keyword>
<dbReference type="RefSeq" id="XP_054827995.1">
    <property type="nucleotide sequence ID" value="XM_054972020.1"/>
</dbReference>
<dbReference type="Gene3D" id="2.30.29.30">
    <property type="entry name" value="Pleckstrin-homology domain (PH domain)/Phosphotyrosine-binding domain (PTB)"/>
    <property type="match status" value="2"/>
</dbReference>
<dbReference type="Pfam" id="PF13901">
    <property type="entry name" value="RH_dom"/>
    <property type="match status" value="1"/>
</dbReference>
<dbReference type="AlphaFoldDB" id="A0AA97IYI7"/>
<evidence type="ECO:0000259" key="5">
    <source>
        <dbReference type="PROSITE" id="PS50003"/>
    </source>
</evidence>
<dbReference type="Pfam" id="PF00169">
    <property type="entry name" value="PH"/>
    <property type="match status" value="1"/>
</dbReference>
<dbReference type="PANTHER" id="PTHR12326:SF10">
    <property type="entry name" value="PLECKSTRIN HOMOLOGY DOMAIN-CONTAINING FAMILY M MEMBER 3"/>
    <property type="match status" value="1"/>
</dbReference>
<dbReference type="InterPro" id="IPR051366">
    <property type="entry name" value="DEF8"/>
</dbReference>
<gene>
    <name evidence="7" type="primary">PLEKHM3</name>
</gene>
<dbReference type="SUPFAM" id="SSF50729">
    <property type="entry name" value="PH domain-like"/>
    <property type="match status" value="2"/>
</dbReference>
<dbReference type="PROSITE" id="PS50003">
    <property type="entry name" value="PH_DOMAIN"/>
    <property type="match status" value="1"/>
</dbReference>
<evidence type="ECO:0000256" key="1">
    <source>
        <dbReference type="ARBA" id="ARBA00022723"/>
    </source>
</evidence>
<name>A0AA97IYI7_EUBMA</name>
<dbReference type="InterPro" id="IPR025258">
    <property type="entry name" value="RH_dom"/>
</dbReference>
<sequence>MEALEVEDISPALEVTEDFFNTFDAKLECVQPPKVYGIQEVPELVGHEVFNKIAACGDFRSMASLGENSLVWEHCKNGLLEAQVEKAFPAKERLGVQRGTVPDNLSWVEQREESTFNIFNIGQRRRERPHSVNDIIVQSEEVAFKPGHNRSRSDISHIDWGVVLNGTPPQQPSSQGNRNPKLTFMPTGFQKGEDIQGNTEHKAAFSNILKKGYLEIKNHDGFWQACYAELSPCKLYLYHLDRSGNQTLPTIYLLVHFQSINVETKVVDAVLFNNSHLQLKAESPWEALDWGQKLWEAVRSSVPSFLKPLGQVENAQKLDNAQCGLAPNPGSWKEPPECFQTTPLAPNMKDYQTVLKSGTLYRLTLQNNWKAFHFVLSQSFFMAFQPGGLDEDPMFSYSIDTCLSVQVDVLDDCDSCFQVIFPQDVLRLRAETRPRAQEWMEALKSGANAARSLGPNPQVTLRNKAQDLSSGKELRSIKRHSVTTSFLSILTTLSLERGLTAQSFKCAGCQRSIGLSNGKAKVCSYSGWYYCCTCHVDDTFLIPARLVHNWDTSKYKVSKQAKEFLEYVYEEPLIDVQQENPMLYRHVEPLATVVRLRQQLKSLRAYLFSCRAAVAEDLRRRIFPREYLLQQIHLYSLADLQQVIEGKLAPFLGKVIKFASSHVYSCSLCSQKGFLCEICNNGEILYPFEDISTSRCESCGALFHSECKVKSVPCPRCVRRELQMKQKSFWRRLNMDESLGESCNTFELSYQNT</sequence>
<keyword evidence="2" id="KW-0677">Repeat</keyword>
<dbReference type="Proteomes" id="UP001190640">
    <property type="component" value="Chromosome 2"/>
</dbReference>
<accession>A0AA97IYI7</accession>
<proteinExistence type="predicted"/>
<evidence type="ECO:0000313" key="6">
    <source>
        <dbReference type="Proteomes" id="UP001190640"/>
    </source>
</evidence>
<dbReference type="GO" id="GO:0008270">
    <property type="term" value="F:zinc ion binding"/>
    <property type="evidence" value="ECO:0007669"/>
    <property type="project" value="UniProtKB-KW"/>
</dbReference>